<dbReference type="RefSeq" id="WP_331213332.1">
    <property type="nucleotide sequence ID" value="NZ_JAZGQK010000006.1"/>
</dbReference>
<sequence length="124" mass="12185">MTAPAGGFLHMDSGAVLPVLQALDECGRTVGEAWRSSRDTITGAEPGIGGDTLGQAFRSVYTAPGTELRTAADRLPGLIVADAAVGAQCVADYRTADARGAAAITAVPGAVAGGGPGGGARADF</sequence>
<accession>A0ABU7RNX9</accession>
<evidence type="ECO:0000313" key="2">
    <source>
        <dbReference type="Proteomes" id="UP001332243"/>
    </source>
</evidence>
<reference evidence="1 2" key="1">
    <citation type="submission" date="2024-01" db="EMBL/GenBank/DDBJ databases">
        <title>Genome insights into Plantactinospora sonchi sp. nov.</title>
        <authorList>
            <person name="Wang L."/>
        </authorList>
    </citation>
    <scope>NUCLEOTIDE SEQUENCE [LARGE SCALE GENOMIC DNA]</scope>
    <source>
        <strain evidence="1 2">NEAU-QY2</strain>
    </source>
</reference>
<gene>
    <name evidence="1" type="ORF">V1633_06820</name>
</gene>
<protein>
    <submittedName>
        <fullName evidence="1">Uncharacterized protein</fullName>
    </submittedName>
</protein>
<comment type="caution">
    <text evidence="1">The sequence shown here is derived from an EMBL/GenBank/DDBJ whole genome shotgun (WGS) entry which is preliminary data.</text>
</comment>
<name>A0ABU7RNX9_9ACTN</name>
<keyword evidence="2" id="KW-1185">Reference proteome</keyword>
<dbReference type="Proteomes" id="UP001332243">
    <property type="component" value="Unassembled WGS sequence"/>
</dbReference>
<proteinExistence type="predicted"/>
<organism evidence="1 2">
    <name type="scientific">Plantactinospora sonchi</name>
    <dbReference type="NCBI Taxonomy" id="1544735"/>
    <lineage>
        <taxon>Bacteria</taxon>
        <taxon>Bacillati</taxon>
        <taxon>Actinomycetota</taxon>
        <taxon>Actinomycetes</taxon>
        <taxon>Micromonosporales</taxon>
        <taxon>Micromonosporaceae</taxon>
        <taxon>Plantactinospora</taxon>
    </lineage>
</organism>
<evidence type="ECO:0000313" key="1">
    <source>
        <dbReference type="EMBL" id="MEE6258207.1"/>
    </source>
</evidence>
<dbReference type="EMBL" id="JAZGQK010000006">
    <property type="protein sequence ID" value="MEE6258207.1"/>
    <property type="molecule type" value="Genomic_DNA"/>
</dbReference>